<keyword evidence="2" id="KW-1185">Reference proteome</keyword>
<sequence length="106" mass="12281">MLMVFELSMPHVGSWNGKWTGEDNYYAKVFNFKQRYGTSKNARELFDKILSNGSYCYSFGDGWGMSISVRQIDSKEATKLRKKTKGFCGYDWAIESILQHQKITTK</sequence>
<gene>
    <name evidence="1" type="ORF">SAMN05446037_100653</name>
</gene>
<proteinExistence type="predicted"/>
<protein>
    <submittedName>
        <fullName evidence="1">Uncharacterized protein</fullName>
    </submittedName>
</protein>
<accession>A0A239CNW5</accession>
<dbReference type="RefSeq" id="WP_089282308.1">
    <property type="nucleotide sequence ID" value="NZ_FZOJ01000006.1"/>
</dbReference>
<dbReference type="AlphaFoldDB" id="A0A239CNW5"/>
<dbReference type="EMBL" id="FZOJ01000006">
    <property type="protein sequence ID" value="SNS21371.1"/>
    <property type="molecule type" value="Genomic_DNA"/>
</dbReference>
<dbReference type="OrthoDB" id="2085088at2"/>
<name>A0A239CNW5_9FIRM</name>
<reference evidence="1 2" key="1">
    <citation type="submission" date="2017-06" db="EMBL/GenBank/DDBJ databases">
        <authorList>
            <person name="Kim H.J."/>
            <person name="Triplett B.A."/>
        </authorList>
    </citation>
    <scope>NUCLEOTIDE SEQUENCE [LARGE SCALE GENOMIC DNA]</scope>
    <source>
        <strain evidence="1 2">SCA</strain>
    </source>
</reference>
<dbReference type="Proteomes" id="UP000198304">
    <property type="component" value="Unassembled WGS sequence"/>
</dbReference>
<evidence type="ECO:0000313" key="2">
    <source>
        <dbReference type="Proteomes" id="UP000198304"/>
    </source>
</evidence>
<evidence type="ECO:0000313" key="1">
    <source>
        <dbReference type="EMBL" id="SNS21371.1"/>
    </source>
</evidence>
<organism evidence="1 2">
    <name type="scientific">Anaerovirgula multivorans</name>
    <dbReference type="NCBI Taxonomy" id="312168"/>
    <lineage>
        <taxon>Bacteria</taxon>
        <taxon>Bacillati</taxon>
        <taxon>Bacillota</taxon>
        <taxon>Clostridia</taxon>
        <taxon>Peptostreptococcales</taxon>
        <taxon>Natronincolaceae</taxon>
        <taxon>Anaerovirgula</taxon>
    </lineage>
</organism>